<feature type="domain" description="PAS fold-4" evidence="2">
    <location>
        <begin position="6"/>
        <end position="74"/>
    </location>
</feature>
<dbReference type="Proteomes" id="UP001181313">
    <property type="component" value="Unassembled WGS sequence"/>
</dbReference>
<dbReference type="InterPro" id="IPR013656">
    <property type="entry name" value="PAS_4"/>
</dbReference>
<sequence>MHTHAGLGLAEWDTDLRCVWADDVLTRHDGLPRERRLGLPPRAAPAGDADALEETLREVLHTGACAIGRPCRVPVVQGGPQRRGEGGTASVRAEGRRSGGRGPTGRCPAARRRARTAASAYRPSAEATPSAADTPVRRGVRAERETRQVPTAPTGTAMPYPAGSPASSAAVTGAGEPCLRGRRTAAVGPRRLRGRTRAAGTCAPAWAGPWGLPPGTGERFCLARLPG</sequence>
<feature type="region of interest" description="Disordered" evidence="1">
    <location>
        <begin position="76"/>
        <end position="175"/>
    </location>
</feature>
<dbReference type="RefSeq" id="WP_337674750.1">
    <property type="nucleotide sequence ID" value="NZ_JAVSGH010000017.1"/>
</dbReference>
<protein>
    <submittedName>
        <fullName evidence="3">PAS domain-containing protein</fullName>
    </submittedName>
</protein>
<evidence type="ECO:0000313" key="3">
    <source>
        <dbReference type="EMBL" id="MDT3726426.1"/>
    </source>
</evidence>
<evidence type="ECO:0000259" key="2">
    <source>
        <dbReference type="Pfam" id="PF08448"/>
    </source>
</evidence>
<accession>A0ABU3I0E1</accession>
<evidence type="ECO:0000256" key="1">
    <source>
        <dbReference type="SAM" id="MobiDB-lite"/>
    </source>
</evidence>
<organism evidence="3 4">
    <name type="scientific">Streptomyces althioticus subsp. attaecolombicae</name>
    <dbReference type="NCBI Taxonomy" id="3075534"/>
    <lineage>
        <taxon>Bacteria</taxon>
        <taxon>Bacillati</taxon>
        <taxon>Actinomycetota</taxon>
        <taxon>Actinomycetes</taxon>
        <taxon>Kitasatosporales</taxon>
        <taxon>Streptomycetaceae</taxon>
        <taxon>Streptomyces</taxon>
        <taxon>Streptomyces althioticus group</taxon>
    </lineage>
</organism>
<evidence type="ECO:0000313" key="4">
    <source>
        <dbReference type="Proteomes" id="UP001181313"/>
    </source>
</evidence>
<gene>
    <name evidence="3" type="ORF">ROS62_16655</name>
</gene>
<name>A0ABU3I0E1_9ACTN</name>
<dbReference type="Pfam" id="PF08448">
    <property type="entry name" value="PAS_4"/>
    <property type="match status" value="1"/>
</dbReference>
<keyword evidence="4" id="KW-1185">Reference proteome</keyword>
<feature type="compositionally biased region" description="Low complexity" evidence="1">
    <location>
        <begin position="116"/>
        <end position="125"/>
    </location>
</feature>
<reference evidence="3" key="1">
    <citation type="submission" date="2024-05" db="EMBL/GenBank/DDBJ databases">
        <title>30 novel species of actinomycetes from the DSMZ collection.</title>
        <authorList>
            <person name="Nouioui I."/>
        </authorList>
    </citation>
    <scope>NUCLEOTIDE SEQUENCE</scope>
    <source>
        <strain evidence="3">DSM 41972</strain>
    </source>
</reference>
<proteinExistence type="predicted"/>
<comment type="caution">
    <text evidence="3">The sequence shown here is derived from an EMBL/GenBank/DDBJ whole genome shotgun (WGS) entry which is preliminary data.</text>
</comment>
<dbReference type="EMBL" id="JAVSGH010000017">
    <property type="protein sequence ID" value="MDT3726426.1"/>
    <property type="molecule type" value="Genomic_DNA"/>
</dbReference>
<feature type="compositionally biased region" description="Low complexity" evidence="1">
    <location>
        <begin position="157"/>
        <end position="175"/>
    </location>
</feature>